<evidence type="ECO:0000259" key="1">
    <source>
        <dbReference type="PROSITE" id="PS50948"/>
    </source>
</evidence>
<dbReference type="SUPFAM" id="SSF57414">
    <property type="entry name" value="Hairpin loop containing domain-like"/>
    <property type="match status" value="2"/>
</dbReference>
<dbReference type="CDD" id="cd01099">
    <property type="entry name" value="PAN_AP_HGF"/>
    <property type="match status" value="1"/>
</dbReference>
<feature type="domain" description="ZP" evidence="2">
    <location>
        <begin position="311"/>
        <end position="374"/>
    </location>
</feature>
<dbReference type="PROSITE" id="PS50948">
    <property type="entry name" value="PAN"/>
    <property type="match status" value="2"/>
</dbReference>
<dbReference type="PANTHER" id="PTHR47327:SF8">
    <property type="entry name" value="FI17836P1"/>
    <property type="match status" value="1"/>
</dbReference>
<comment type="caution">
    <text evidence="3">The sequence shown here is derived from an EMBL/GenBank/DDBJ whole genome shotgun (WGS) entry which is preliminary data.</text>
</comment>
<dbReference type="AlphaFoldDB" id="A0AAW1LV97"/>
<evidence type="ECO:0000313" key="4">
    <source>
        <dbReference type="Proteomes" id="UP001458880"/>
    </source>
</evidence>
<name>A0AAW1LV97_POPJA</name>
<dbReference type="EMBL" id="JASPKY010000094">
    <property type="protein sequence ID" value="KAK9737821.1"/>
    <property type="molecule type" value="Genomic_DNA"/>
</dbReference>
<dbReference type="PANTHER" id="PTHR47327">
    <property type="entry name" value="FI18240P1-RELATED"/>
    <property type="match status" value="1"/>
</dbReference>
<protein>
    <submittedName>
        <fullName evidence="3">PAN domain</fullName>
    </submittedName>
</protein>
<reference evidence="3 4" key="1">
    <citation type="journal article" date="2024" name="BMC Genomics">
        <title>De novo assembly and annotation of Popillia japonica's genome with initial clues to its potential as an invasive pest.</title>
        <authorList>
            <person name="Cucini C."/>
            <person name="Boschi S."/>
            <person name="Funari R."/>
            <person name="Cardaioli E."/>
            <person name="Iannotti N."/>
            <person name="Marturano G."/>
            <person name="Paoli F."/>
            <person name="Bruttini M."/>
            <person name="Carapelli A."/>
            <person name="Frati F."/>
            <person name="Nardi F."/>
        </authorList>
    </citation>
    <scope>NUCLEOTIDE SEQUENCE [LARGE SCALE GENOMIC DNA]</scope>
    <source>
        <strain evidence="3">DMR45628</strain>
    </source>
</reference>
<evidence type="ECO:0000259" key="2">
    <source>
        <dbReference type="PROSITE" id="PS51034"/>
    </source>
</evidence>
<dbReference type="InterPro" id="IPR003609">
    <property type="entry name" value="Pan_app"/>
</dbReference>
<feature type="domain" description="Apple" evidence="1">
    <location>
        <begin position="121"/>
        <end position="211"/>
    </location>
</feature>
<organism evidence="3 4">
    <name type="scientific">Popillia japonica</name>
    <name type="common">Japanese beetle</name>
    <dbReference type="NCBI Taxonomy" id="7064"/>
    <lineage>
        <taxon>Eukaryota</taxon>
        <taxon>Metazoa</taxon>
        <taxon>Ecdysozoa</taxon>
        <taxon>Arthropoda</taxon>
        <taxon>Hexapoda</taxon>
        <taxon>Insecta</taxon>
        <taxon>Pterygota</taxon>
        <taxon>Neoptera</taxon>
        <taxon>Endopterygota</taxon>
        <taxon>Coleoptera</taxon>
        <taxon>Polyphaga</taxon>
        <taxon>Scarabaeiformia</taxon>
        <taxon>Scarabaeidae</taxon>
        <taxon>Rutelinae</taxon>
        <taxon>Popillia</taxon>
    </lineage>
</organism>
<proteinExistence type="predicted"/>
<accession>A0AAW1LV97</accession>
<dbReference type="SMART" id="SM00473">
    <property type="entry name" value="PAN_AP"/>
    <property type="match status" value="2"/>
</dbReference>
<dbReference type="Pfam" id="PF00024">
    <property type="entry name" value="PAN_1"/>
    <property type="match status" value="1"/>
</dbReference>
<feature type="domain" description="Apple" evidence="1">
    <location>
        <begin position="220"/>
        <end position="305"/>
    </location>
</feature>
<dbReference type="InterPro" id="IPR052774">
    <property type="entry name" value="Celegans_DevNeuronal_Protein"/>
</dbReference>
<dbReference type="PROSITE" id="PS51034">
    <property type="entry name" value="ZP_2"/>
    <property type="match status" value="1"/>
</dbReference>
<evidence type="ECO:0000313" key="3">
    <source>
        <dbReference type="EMBL" id="KAK9737821.1"/>
    </source>
</evidence>
<dbReference type="Gene3D" id="3.50.4.10">
    <property type="entry name" value="Hepatocyte Growth Factor"/>
    <property type="match status" value="2"/>
</dbReference>
<keyword evidence="4" id="KW-1185">Reference proteome</keyword>
<dbReference type="InterPro" id="IPR001507">
    <property type="entry name" value="ZP_dom"/>
</dbReference>
<dbReference type="Proteomes" id="UP001458880">
    <property type="component" value="Unassembled WGS sequence"/>
</dbReference>
<dbReference type="GO" id="GO:0009653">
    <property type="term" value="P:anatomical structure morphogenesis"/>
    <property type="evidence" value="ECO:0007669"/>
    <property type="project" value="TreeGrafter"/>
</dbReference>
<sequence length="374" mass="42582">MFSESFPLNPFFQVCKPLSLHIIGLTMELSTVMNEENELGKKNKILKEPIGYGFKEPYHRPTTLQCIEKCGHIDECTGFILDYKTSACYWYRSEISFDEGSNDIDENVALFIKTCLNVQNCTKIWIFERSPGATLVGNDKKTLPTVVTRQQCQQSCLDETSFDCRSAKFTLGHRNGSEIVGRCVLSDTDRHVMTSSFRVSRSDEEYFDNQCSKNLNETFCPYEEYDNIILSHSDVLHENKTKEECENLCQNSQEFNCRGYSIWPLTQSATNTRFICLIHSEDSKLLGPKLLADKTGSTHFEKAPCLNLSVTCPSNEMVIKYTPNVNFYGKIYLKGYSENQGCYVKGHGLESLILRFSLQAKQCGVQQAISNTNR</sequence>
<gene>
    <name evidence="3" type="ORF">QE152_g10392</name>
</gene>